<keyword evidence="3" id="KW-1185">Reference proteome</keyword>
<sequence>MEEAEGGRKELPSRTQREQRTRERMNLTRHPQLLLPAHAPSSPVFSSDEDEINVVDLTPPGNTASHAYTLGAHAFPMEEEVCEGPLDMSTKRREPPPYSVATALLTHQRAHAHATAMSEARRHVMQAGPVDPEIDEHFRRSLGQDYHHLFASPTPPTDPLHGLS</sequence>
<feature type="compositionally biased region" description="Basic and acidic residues" evidence="1">
    <location>
        <begin position="1"/>
        <end position="26"/>
    </location>
</feature>
<protein>
    <submittedName>
        <fullName evidence="2">Uncharacterized protein</fullName>
    </submittedName>
</protein>
<dbReference type="SMART" id="SM00711">
    <property type="entry name" value="TDU"/>
    <property type="match status" value="1"/>
</dbReference>
<dbReference type="InterPro" id="IPR006627">
    <property type="entry name" value="TDU_repeat"/>
</dbReference>
<gene>
    <name evidence="2" type="ORF">O3P69_019360</name>
</gene>
<accession>A0AAW0SVF1</accession>
<evidence type="ECO:0000256" key="1">
    <source>
        <dbReference type="SAM" id="MobiDB-lite"/>
    </source>
</evidence>
<name>A0AAW0SVF1_SCYPA</name>
<feature type="region of interest" description="Disordered" evidence="1">
    <location>
        <begin position="1"/>
        <end position="47"/>
    </location>
</feature>
<dbReference type="Proteomes" id="UP001487740">
    <property type="component" value="Unassembled WGS sequence"/>
</dbReference>
<dbReference type="AlphaFoldDB" id="A0AAW0SVF1"/>
<dbReference type="EMBL" id="JARAKH010000043">
    <property type="protein sequence ID" value="KAK8379399.1"/>
    <property type="molecule type" value="Genomic_DNA"/>
</dbReference>
<evidence type="ECO:0000313" key="2">
    <source>
        <dbReference type="EMBL" id="KAK8379399.1"/>
    </source>
</evidence>
<comment type="caution">
    <text evidence="2">The sequence shown here is derived from an EMBL/GenBank/DDBJ whole genome shotgun (WGS) entry which is preliminary data.</text>
</comment>
<organism evidence="2 3">
    <name type="scientific">Scylla paramamosain</name>
    <name type="common">Mud crab</name>
    <dbReference type="NCBI Taxonomy" id="85552"/>
    <lineage>
        <taxon>Eukaryota</taxon>
        <taxon>Metazoa</taxon>
        <taxon>Ecdysozoa</taxon>
        <taxon>Arthropoda</taxon>
        <taxon>Crustacea</taxon>
        <taxon>Multicrustacea</taxon>
        <taxon>Malacostraca</taxon>
        <taxon>Eumalacostraca</taxon>
        <taxon>Eucarida</taxon>
        <taxon>Decapoda</taxon>
        <taxon>Pleocyemata</taxon>
        <taxon>Brachyura</taxon>
        <taxon>Eubrachyura</taxon>
        <taxon>Portunoidea</taxon>
        <taxon>Portunidae</taxon>
        <taxon>Portuninae</taxon>
        <taxon>Scylla</taxon>
    </lineage>
</organism>
<evidence type="ECO:0000313" key="3">
    <source>
        <dbReference type="Proteomes" id="UP001487740"/>
    </source>
</evidence>
<proteinExistence type="predicted"/>
<reference evidence="2 3" key="1">
    <citation type="submission" date="2023-03" db="EMBL/GenBank/DDBJ databases">
        <title>High-quality genome of Scylla paramamosain provides insights in environmental adaptation.</title>
        <authorList>
            <person name="Zhang L."/>
        </authorList>
    </citation>
    <scope>NUCLEOTIDE SEQUENCE [LARGE SCALE GENOMIC DNA]</scope>
    <source>
        <strain evidence="2">LZ_2023a</strain>
        <tissue evidence="2">Muscle</tissue>
    </source>
</reference>